<accession>A0A073CQP3</accession>
<dbReference type="AlphaFoldDB" id="A0A073CQP3"/>
<dbReference type="EMBL" id="CM002803">
    <property type="protein sequence ID" value="KEI66305.1"/>
    <property type="molecule type" value="Genomic_DNA"/>
</dbReference>
<name>A0A073CQP3_PLAA1</name>
<dbReference type="InterPro" id="IPR029024">
    <property type="entry name" value="TerB-like"/>
</dbReference>
<evidence type="ECO:0000259" key="1">
    <source>
        <dbReference type="Pfam" id="PF05099"/>
    </source>
</evidence>
<dbReference type="PATRIC" id="fig|388467.6.peg.1166"/>
<dbReference type="Gene3D" id="1.10.3680.10">
    <property type="entry name" value="TerB-like"/>
    <property type="match status" value="1"/>
</dbReference>
<keyword evidence="3" id="KW-1185">Reference proteome</keyword>
<evidence type="ECO:0000313" key="3">
    <source>
        <dbReference type="Proteomes" id="UP000027395"/>
    </source>
</evidence>
<gene>
    <name evidence="2" type="ORF">A19Y_1227</name>
</gene>
<protein>
    <recommendedName>
        <fullName evidence="1">Co-chaperone DjlA N-terminal domain-containing protein</fullName>
    </recommendedName>
</protein>
<evidence type="ECO:0000313" key="2">
    <source>
        <dbReference type="EMBL" id="KEI66305.1"/>
    </source>
</evidence>
<proteinExistence type="predicted"/>
<feature type="domain" description="Co-chaperone DjlA N-terminal" evidence="1">
    <location>
        <begin position="27"/>
        <end position="137"/>
    </location>
</feature>
<sequence>MGKIYDNAKSPQEVFTMSSAIQFNSAEAFAAIALIAVAADGYITGSESQAITTTFSRMQLFSDYSGEKMRGMIDQLLNQLQAQGADILLKEAVKKLPHELRETAFAVVTDITLADGVITEEEEALLDKLFNVLEISEPMANNIIDVMLIKNKG</sequence>
<reference evidence="2 3" key="1">
    <citation type="journal article" date="2014" name="Appl. Environ. Microbiol.">
        <title>Elucidation of insertion elements encoded on plasmids and in vitro construction of shuttle vectors from the toxic cyanobacterium Planktothrix.</title>
        <authorList>
            <person name="Christiansen G."/>
            <person name="Goesmann A."/>
            <person name="Kurmayer R."/>
        </authorList>
    </citation>
    <scope>NUCLEOTIDE SEQUENCE [LARGE SCALE GENOMIC DNA]</scope>
    <source>
        <strain evidence="2 3">NIVA-CYA 126/8</strain>
    </source>
</reference>
<dbReference type="eggNOG" id="COG1076">
    <property type="taxonomic scope" value="Bacteria"/>
</dbReference>
<dbReference type="Proteomes" id="UP000027395">
    <property type="component" value="Chromosome"/>
</dbReference>
<dbReference type="InterPro" id="IPR007791">
    <property type="entry name" value="DjlA_N"/>
</dbReference>
<dbReference type="CDD" id="cd07176">
    <property type="entry name" value="terB"/>
    <property type="match status" value="1"/>
</dbReference>
<dbReference type="HOGENOM" id="CLU_129283_1_0_3"/>
<dbReference type="SUPFAM" id="SSF158682">
    <property type="entry name" value="TerB-like"/>
    <property type="match status" value="1"/>
</dbReference>
<organism evidence="2 3">
    <name type="scientific">Planktothrix agardhii (strain NIVA-CYA 126/8)</name>
    <dbReference type="NCBI Taxonomy" id="388467"/>
    <lineage>
        <taxon>Bacteria</taxon>
        <taxon>Bacillati</taxon>
        <taxon>Cyanobacteriota</taxon>
        <taxon>Cyanophyceae</taxon>
        <taxon>Oscillatoriophycideae</taxon>
        <taxon>Oscillatoriales</taxon>
        <taxon>Microcoleaceae</taxon>
        <taxon>Planktothrix</taxon>
    </lineage>
</organism>
<dbReference type="STRING" id="388467.A19Y_1227"/>
<dbReference type="Pfam" id="PF05099">
    <property type="entry name" value="TerB"/>
    <property type="match status" value="1"/>
</dbReference>